<keyword evidence="4 8" id="KW-0297">G-protein coupled receptor</keyword>
<accession>A0A673HIB3</accession>
<evidence type="ECO:0000256" key="3">
    <source>
        <dbReference type="ARBA" id="ARBA00022989"/>
    </source>
</evidence>
<evidence type="ECO:0000256" key="4">
    <source>
        <dbReference type="ARBA" id="ARBA00023040"/>
    </source>
</evidence>
<proteinExistence type="inferred from homology"/>
<keyword evidence="7 8" id="KW-0807">Transducer</keyword>
<evidence type="ECO:0000256" key="9">
    <source>
        <dbReference type="SAM" id="Phobius"/>
    </source>
</evidence>
<evidence type="ECO:0000256" key="2">
    <source>
        <dbReference type="ARBA" id="ARBA00022692"/>
    </source>
</evidence>
<dbReference type="Ensembl" id="ENSSRHT00000026194.1">
    <property type="protein sequence ID" value="ENSSRHP00000025427.1"/>
    <property type="gene ID" value="ENSSRHG00000013333.1"/>
</dbReference>
<feature type="transmembrane region" description="Helical" evidence="9">
    <location>
        <begin position="190"/>
        <end position="210"/>
    </location>
</feature>
<evidence type="ECO:0000313" key="12">
    <source>
        <dbReference type="Proteomes" id="UP000472270"/>
    </source>
</evidence>
<evidence type="ECO:0000259" key="10">
    <source>
        <dbReference type="PROSITE" id="PS50262"/>
    </source>
</evidence>
<feature type="domain" description="G-protein coupled receptors family 1 profile" evidence="10">
    <location>
        <begin position="95"/>
        <end position="329"/>
    </location>
</feature>
<dbReference type="GO" id="GO:0008142">
    <property type="term" value="F:oxysterol binding"/>
    <property type="evidence" value="ECO:0007669"/>
    <property type="project" value="InterPro"/>
</dbReference>
<feature type="transmembrane region" description="Helical" evidence="9">
    <location>
        <begin position="149"/>
        <end position="170"/>
    </location>
</feature>
<protein>
    <recommendedName>
        <fullName evidence="10">G-protein coupled receptors family 1 profile domain-containing protein</fullName>
    </recommendedName>
</protein>
<keyword evidence="2 8" id="KW-0812">Transmembrane</keyword>
<dbReference type="PANTHER" id="PTHR24237">
    <property type="entry name" value="G-PROTEIN COUPLED RECEPTOR"/>
    <property type="match status" value="1"/>
</dbReference>
<keyword evidence="3 9" id="KW-1133">Transmembrane helix</keyword>
<evidence type="ECO:0000256" key="1">
    <source>
        <dbReference type="ARBA" id="ARBA00004141"/>
    </source>
</evidence>
<organism evidence="11 12">
    <name type="scientific">Sinocyclocheilus rhinocerous</name>
    <dbReference type="NCBI Taxonomy" id="307959"/>
    <lineage>
        <taxon>Eukaryota</taxon>
        <taxon>Metazoa</taxon>
        <taxon>Chordata</taxon>
        <taxon>Craniata</taxon>
        <taxon>Vertebrata</taxon>
        <taxon>Euteleostomi</taxon>
        <taxon>Actinopterygii</taxon>
        <taxon>Neopterygii</taxon>
        <taxon>Teleostei</taxon>
        <taxon>Ostariophysi</taxon>
        <taxon>Cypriniformes</taxon>
        <taxon>Cyprinidae</taxon>
        <taxon>Cyprininae</taxon>
        <taxon>Sinocyclocheilus</taxon>
    </lineage>
</organism>
<feature type="transmembrane region" description="Helical" evidence="9">
    <location>
        <begin position="116"/>
        <end position="137"/>
    </location>
</feature>
<reference evidence="11" key="2">
    <citation type="submission" date="2025-09" db="UniProtKB">
        <authorList>
            <consortium name="Ensembl"/>
        </authorList>
    </citation>
    <scope>IDENTIFICATION</scope>
</reference>
<name>A0A673HIB3_9TELE</name>
<feature type="transmembrane region" description="Helical" evidence="9">
    <location>
        <begin position="83"/>
        <end position="104"/>
    </location>
</feature>
<dbReference type="Pfam" id="PF00001">
    <property type="entry name" value="7tm_1"/>
    <property type="match status" value="1"/>
</dbReference>
<dbReference type="Proteomes" id="UP000472270">
    <property type="component" value="Unassembled WGS sequence"/>
</dbReference>
<dbReference type="GO" id="GO:0016020">
    <property type="term" value="C:membrane"/>
    <property type="evidence" value="ECO:0007669"/>
    <property type="project" value="UniProtKB-SubCell"/>
</dbReference>
<evidence type="ECO:0000256" key="5">
    <source>
        <dbReference type="ARBA" id="ARBA00023136"/>
    </source>
</evidence>
<evidence type="ECO:0000256" key="8">
    <source>
        <dbReference type="RuleBase" id="RU000688"/>
    </source>
</evidence>
<dbReference type="InterPro" id="IPR017452">
    <property type="entry name" value="GPCR_Rhodpsn_7TM"/>
</dbReference>
<dbReference type="PANTHER" id="PTHR24237:SF14">
    <property type="entry name" value="G-PROTEIN COUPLED RECEPTORS FAMILY 1 PROFILE DOMAIN-CONTAINING PROTEIN"/>
    <property type="match status" value="1"/>
</dbReference>
<dbReference type="PRINTS" id="PR00237">
    <property type="entry name" value="GPCRRHODOPSN"/>
</dbReference>
<dbReference type="PROSITE" id="PS50262">
    <property type="entry name" value="G_PROTEIN_RECEP_F1_2"/>
    <property type="match status" value="1"/>
</dbReference>
<keyword evidence="6 8" id="KW-0675">Receptor</keyword>
<keyword evidence="5 9" id="KW-0472">Membrane</keyword>
<evidence type="ECO:0000256" key="6">
    <source>
        <dbReference type="ARBA" id="ARBA00023170"/>
    </source>
</evidence>
<sequence length="384" mass="44097">MASYIVWVILISGVIPFFTSNSQKHPCDKGYFLCSENGSEFCLAYLSASVHRFLTITMMQEDNLTTNVSCQIHDGILSPFLPIGYIIICCIGLLCNTVTLYIFFLRRQTDSSMTVYMRHLALADTLLVMCLPLRVYYHNKKGPFYLCKVVGIFFYINMYSSILFLSLISLDRYLKIIKPVWVFRIQKTKWSHMASYIVWVILISGVIPFFTSNSQKHPCDKVCFHFHSKGPVGGTINLTTVVLFLVFYVAFLCFYVKITKKLKTMSMGNGDPKAQSHKKRVIMKIFLVPAIFTLCFLPYHAIRIPYVLAQMNSALLLSALNSCLDPIIYYFLSSEYRKTILHIFDEFRELSDPPIDSSVITTIKVQKRSKEICKIIHVTSRVQP</sequence>
<feature type="transmembrane region" description="Helical" evidence="9">
    <location>
        <begin position="281"/>
        <end position="302"/>
    </location>
</feature>
<comment type="subcellular location">
    <subcellularLocation>
        <location evidence="1">Membrane</location>
        <topology evidence="1">Multi-pass membrane protein</topology>
    </subcellularLocation>
</comment>
<evidence type="ECO:0000313" key="11">
    <source>
        <dbReference type="Ensembl" id="ENSSRHP00000025427.1"/>
    </source>
</evidence>
<dbReference type="Gene3D" id="1.20.1070.10">
    <property type="entry name" value="Rhodopsin 7-helix transmembrane proteins"/>
    <property type="match status" value="1"/>
</dbReference>
<dbReference type="SMART" id="SM01381">
    <property type="entry name" value="7TM_GPCR_Srsx"/>
    <property type="match status" value="1"/>
</dbReference>
<reference evidence="11" key="1">
    <citation type="submission" date="2025-08" db="UniProtKB">
        <authorList>
            <consortium name="Ensembl"/>
        </authorList>
    </citation>
    <scope>IDENTIFICATION</scope>
</reference>
<dbReference type="PROSITE" id="PS00237">
    <property type="entry name" value="G_PROTEIN_RECEP_F1_1"/>
    <property type="match status" value="1"/>
</dbReference>
<dbReference type="AlphaFoldDB" id="A0A673HIB3"/>
<dbReference type="SUPFAM" id="SSF81321">
    <property type="entry name" value="Family A G protein-coupled receptor-like"/>
    <property type="match status" value="1"/>
</dbReference>
<keyword evidence="12" id="KW-1185">Reference proteome</keyword>
<dbReference type="GO" id="GO:0004930">
    <property type="term" value="F:G protein-coupled receptor activity"/>
    <property type="evidence" value="ECO:0007669"/>
    <property type="project" value="UniProtKB-KW"/>
</dbReference>
<feature type="transmembrane region" description="Helical" evidence="9">
    <location>
        <begin position="236"/>
        <end position="256"/>
    </location>
</feature>
<evidence type="ECO:0000256" key="7">
    <source>
        <dbReference type="ARBA" id="ARBA00023224"/>
    </source>
</evidence>
<dbReference type="InterPro" id="IPR000276">
    <property type="entry name" value="GPCR_Rhodpsn"/>
</dbReference>
<dbReference type="InterPro" id="IPR047160">
    <property type="entry name" value="GP183-like"/>
</dbReference>
<comment type="similarity">
    <text evidence="8">Belongs to the G-protein coupled receptor 1 family.</text>
</comment>